<organism evidence="3 4">
    <name type="scientific">Pseudoduganella namucuonensis</name>
    <dbReference type="NCBI Taxonomy" id="1035707"/>
    <lineage>
        <taxon>Bacteria</taxon>
        <taxon>Pseudomonadati</taxon>
        <taxon>Pseudomonadota</taxon>
        <taxon>Betaproteobacteria</taxon>
        <taxon>Burkholderiales</taxon>
        <taxon>Oxalobacteraceae</taxon>
        <taxon>Telluria group</taxon>
        <taxon>Pseudoduganella</taxon>
    </lineage>
</organism>
<keyword evidence="1" id="KW-0732">Signal</keyword>
<evidence type="ECO:0000259" key="2">
    <source>
        <dbReference type="Pfam" id="PF03625"/>
    </source>
</evidence>
<proteinExistence type="predicted"/>
<dbReference type="Proteomes" id="UP000199391">
    <property type="component" value="Unassembled WGS sequence"/>
</dbReference>
<dbReference type="AlphaFoldDB" id="A0A1I7FPS2"/>
<evidence type="ECO:0000313" key="4">
    <source>
        <dbReference type="Proteomes" id="UP000199391"/>
    </source>
</evidence>
<sequence length="220" mass="23237">MTTNGAKTMGNPLKSILNARSRLRRVPLASARGALLGLASGALLAGQSLAADAGADARASMRPLTVEHIRITSKRSFDEVRTALESRIQPFRIERVMPFVMKGDMAGARAELEQLAAPTGLSILYSLDHGLALSLEGAPRKAVGYGIGNVLTAASMNKHNLAAGLYAPIRVVLYEGADGTALFEYDKPSSMFGLFGDAVIDGVAVKLDVALKNLLMEVSK</sequence>
<dbReference type="RefSeq" id="WP_093553393.1">
    <property type="nucleotide sequence ID" value="NZ_FPBO01000002.1"/>
</dbReference>
<dbReference type="InterPro" id="IPR005180">
    <property type="entry name" value="DUF302"/>
</dbReference>
<evidence type="ECO:0000313" key="3">
    <source>
        <dbReference type="EMBL" id="SFU38135.1"/>
    </source>
</evidence>
<gene>
    <name evidence="3" type="ORF">SAMN05216552_1002195</name>
</gene>
<keyword evidence="4" id="KW-1185">Reference proteome</keyword>
<dbReference type="Gene3D" id="3.30.310.70">
    <property type="entry name" value="TT1751-like domain"/>
    <property type="match status" value="1"/>
</dbReference>
<name>A0A1I7FPS2_9BURK</name>
<dbReference type="CDD" id="cd14797">
    <property type="entry name" value="DUF302"/>
    <property type="match status" value="1"/>
</dbReference>
<feature type="signal peptide" evidence="1">
    <location>
        <begin position="1"/>
        <end position="50"/>
    </location>
</feature>
<protein>
    <recommendedName>
        <fullName evidence="2">DUF302 domain-containing protein</fullName>
    </recommendedName>
</protein>
<feature type="domain" description="DUF302" evidence="2">
    <location>
        <begin position="140"/>
        <end position="188"/>
    </location>
</feature>
<dbReference type="SUPFAM" id="SSF103247">
    <property type="entry name" value="TT1751-like"/>
    <property type="match status" value="1"/>
</dbReference>
<dbReference type="InterPro" id="IPR035923">
    <property type="entry name" value="TT1751-like_sf"/>
</dbReference>
<accession>A0A1I7FPS2</accession>
<evidence type="ECO:0000256" key="1">
    <source>
        <dbReference type="SAM" id="SignalP"/>
    </source>
</evidence>
<dbReference type="EMBL" id="FPBO01000002">
    <property type="protein sequence ID" value="SFU38135.1"/>
    <property type="molecule type" value="Genomic_DNA"/>
</dbReference>
<dbReference type="Pfam" id="PF03625">
    <property type="entry name" value="DUF302"/>
    <property type="match status" value="1"/>
</dbReference>
<feature type="chain" id="PRO_5011499648" description="DUF302 domain-containing protein" evidence="1">
    <location>
        <begin position="51"/>
        <end position="220"/>
    </location>
</feature>
<dbReference type="STRING" id="1035707.SAMN05216552_1002195"/>
<reference evidence="4" key="1">
    <citation type="submission" date="2016-10" db="EMBL/GenBank/DDBJ databases">
        <authorList>
            <person name="Varghese N."/>
            <person name="Submissions S."/>
        </authorList>
    </citation>
    <scope>NUCLEOTIDE SEQUENCE [LARGE SCALE GENOMIC DNA]</scope>
    <source>
        <strain evidence="4">CGMCC 1.11014</strain>
    </source>
</reference>